<dbReference type="InterPro" id="IPR020806">
    <property type="entry name" value="PKS_PP-bd"/>
</dbReference>
<dbReference type="SMART" id="SM00825">
    <property type="entry name" value="PKS_KS"/>
    <property type="match status" value="2"/>
</dbReference>
<dbReference type="CDD" id="cd00833">
    <property type="entry name" value="PKS"/>
    <property type="match status" value="2"/>
</dbReference>
<dbReference type="PANTHER" id="PTHR43775">
    <property type="entry name" value="FATTY ACID SYNTHASE"/>
    <property type="match status" value="1"/>
</dbReference>
<organism evidence="10 11">
    <name type="scientific">Streptomyces amakusaensis</name>
    <dbReference type="NCBI Taxonomy" id="67271"/>
    <lineage>
        <taxon>Bacteria</taxon>
        <taxon>Bacillati</taxon>
        <taxon>Actinomycetota</taxon>
        <taxon>Actinomycetes</taxon>
        <taxon>Kitasatosporales</taxon>
        <taxon>Streptomycetaceae</taxon>
        <taxon>Streptomyces</taxon>
    </lineage>
</organism>
<dbReference type="Pfam" id="PF02801">
    <property type="entry name" value="Ketoacyl-synt_C"/>
    <property type="match status" value="2"/>
</dbReference>
<evidence type="ECO:0000259" key="8">
    <source>
        <dbReference type="PROSITE" id="PS50075"/>
    </source>
</evidence>
<dbReference type="Gene3D" id="3.40.366.10">
    <property type="entry name" value="Malonyl-Coenzyme A Acyl Carrier Protein, domain 2"/>
    <property type="match status" value="2"/>
</dbReference>
<dbReference type="InterPro" id="IPR014043">
    <property type="entry name" value="Acyl_transferase_dom"/>
</dbReference>
<dbReference type="InterPro" id="IPR001227">
    <property type="entry name" value="Ac_transferase_dom_sf"/>
</dbReference>
<dbReference type="SMART" id="SM00827">
    <property type="entry name" value="PKS_AT"/>
    <property type="match status" value="2"/>
</dbReference>
<feature type="domain" description="Carrier" evidence="8">
    <location>
        <begin position="929"/>
        <end position="1004"/>
    </location>
</feature>
<evidence type="ECO:0000259" key="9">
    <source>
        <dbReference type="PROSITE" id="PS52004"/>
    </source>
</evidence>
<dbReference type="InterPro" id="IPR016039">
    <property type="entry name" value="Thiolase-like"/>
</dbReference>
<keyword evidence="11" id="KW-1185">Reference proteome</keyword>
<keyword evidence="2" id="KW-0597">Phosphoprotein</keyword>
<dbReference type="PROSITE" id="PS52004">
    <property type="entry name" value="KS3_2"/>
    <property type="match status" value="2"/>
</dbReference>
<evidence type="ECO:0000256" key="4">
    <source>
        <dbReference type="ARBA" id="ARBA00023194"/>
    </source>
</evidence>
<evidence type="ECO:0000256" key="2">
    <source>
        <dbReference type="ARBA" id="ARBA00022553"/>
    </source>
</evidence>
<evidence type="ECO:0000313" key="11">
    <source>
        <dbReference type="Proteomes" id="UP001596160"/>
    </source>
</evidence>
<dbReference type="InterPro" id="IPR014031">
    <property type="entry name" value="Ketoacyl_synth_C"/>
</dbReference>
<keyword evidence="1" id="KW-0596">Phosphopantetheine</keyword>
<dbReference type="SMART" id="SM01294">
    <property type="entry name" value="PKS_PP_betabranch"/>
    <property type="match status" value="1"/>
</dbReference>
<dbReference type="InterPro" id="IPR050091">
    <property type="entry name" value="PKS_NRPS_Biosynth_Enz"/>
</dbReference>
<accession>A0ABW0AHY5</accession>
<evidence type="ECO:0000256" key="6">
    <source>
        <dbReference type="ARBA" id="ARBA00023315"/>
    </source>
</evidence>
<dbReference type="InterPro" id="IPR016036">
    <property type="entry name" value="Malonyl_transacylase_ACP-bd"/>
</dbReference>
<dbReference type="Gene3D" id="3.30.70.3290">
    <property type="match status" value="2"/>
</dbReference>
<dbReference type="SUPFAM" id="SSF53901">
    <property type="entry name" value="Thiolase-like"/>
    <property type="match status" value="2"/>
</dbReference>
<keyword evidence="5" id="KW-0511">Multifunctional enzyme</keyword>
<keyword evidence="6" id="KW-0012">Acyltransferase</keyword>
<dbReference type="InterPro" id="IPR014030">
    <property type="entry name" value="Ketoacyl_synth_N"/>
</dbReference>
<dbReference type="InterPro" id="IPR016035">
    <property type="entry name" value="Acyl_Trfase/lysoPLipase"/>
</dbReference>
<evidence type="ECO:0000256" key="5">
    <source>
        <dbReference type="ARBA" id="ARBA00023268"/>
    </source>
</evidence>
<feature type="compositionally biased region" description="Low complexity" evidence="7">
    <location>
        <begin position="2018"/>
        <end position="2027"/>
    </location>
</feature>
<name>A0ABW0AHY5_9ACTN</name>
<dbReference type="PROSITE" id="PS00012">
    <property type="entry name" value="PHOSPHOPANTETHEINE"/>
    <property type="match status" value="1"/>
</dbReference>
<dbReference type="PANTHER" id="PTHR43775:SF51">
    <property type="entry name" value="INACTIVE PHENOLPHTHIOCEROL SYNTHESIS POLYKETIDE SYNTHASE TYPE I PKS1-RELATED"/>
    <property type="match status" value="1"/>
</dbReference>
<dbReference type="SMART" id="SM00823">
    <property type="entry name" value="PKS_PP"/>
    <property type="match status" value="2"/>
</dbReference>
<dbReference type="Pfam" id="PF00550">
    <property type="entry name" value="PP-binding"/>
    <property type="match status" value="2"/>
</dbReference>
<gene>
    <name evidence="10" type="ORF">ACFPRH_11015</name>
</gene>
<dbReference type="Gene3D" id="3.40.47.10">
    <property type="match status" value="2"/>
</dbReference>
<sequence length="2055" mass="210275">MSEWDTRGEIAVVGLACRVPGAGSPGELWRLLLDGRRADGRAPDGRFDPRAVPAGLLERSVRGSYLDDVARFDAELFGVTEREATTMDPHQRWALELGWAALEDAGEIPRAPRDTEFGVFVGSMGADWAMEHAAGRLGPIGPSSLAGWSPSVMANRISHSFGLRGPSVVVDTGQSSSLVAVHQAVLALRAGDCSAALVVGVNLNLSTEAATATASFGGQSPSGTATLFDDDADGYVRGEGGAAVVLRPLADAVRAGDRVHAVLRGTAVTHGGSGEPLVVPTADGQARALLRACRAASVEPDGLGYVELHGTGTPVGDRVEAEALLRVFGESGSGGGSAGAGGPARLLVGSVKTTAGHLEGAAGLLGLVKAVLVAEHGLVPGTAGHRGGATARRLAAAGIEVPARAVPLREGSAVGVGSVGMGGTNCHVVLGRYTGAPSGAADAPRTEDGELVPVPVVLSAGSEESLRLSAAALEEWAATATDDGRADGPPAVARTLATRRARLPVRAGFTVRGADELRERLRTVAEGGRDRAVRHGVGARARTAFLFPGQGSQRPGAGAELYRRLPSFARHFDAVAAVADPLMELPLHRIVFDPAPEGDPASAPVHATRHTQIALFALGTALHRTVTELGVVPDALLGHSVGELAAAHAADILTLPDAVRLVLARSAAMSQADPGGVMVAVEASEETVRAVAAGHPGTGIAAVNGPAGTVLSGDRAATLACARALGDLGHRTRVLKVSHAFHSAHMDPVLERFRAVAAGIGHGRPTVPVLSNVSGAPAVGGELRTADYWVDHVRGTVRFGDCLERLADSGTSLFLELGPGATLTAMARATVRTPDSGVPAADSLLGDGSGAYGAFLDALVLAHVQGHDVDWARLPGLGDGPWAALPTHRFTGRRYWPGGHTAPVPAAVPAPTSAPAPSPAPVAPATPGGDVLGLVLATVAEVLGIRPAHSVNATDTLSDLGMTSLLGLELRAELSARTGRELPGSLVYDHPTPAALAARLAGPVPAPESPSVASAPAAQGAADGDPVVIAAMACRYPGGVSSPEELWELALSDREALGGFPEDRGPAWAVSGPFPRYGGFLADVAGFDAAHFGISPREARAMDPQQRIALELCWEALERSGCDPKSLHGQDVGVFLGAMAGDYATAAREAGDDLGGHELTGASNAVLSGRVAYQLGLTGPALTVDTACSSSLVAVHLAAASILRGECELALAGGVTVMSTPKMFQEFQRLGGLSADGRCRAFSASADGTVWSEGAGVVVVARRSEARRRGLRVLATVRGSAVNQDGASNGLTAPSGTAQRRVIARALADAGLRAEDVDVVEAHGTGTVLGDSVEAQAVIDTYGARDRAAAPVLLRSLKSVIGHTQAAAGVGGLIAMVASLHGERLPATRYADSPTPKVEWPESVRLMEEPVAWPRGARVRRAAVSSFGMSGTNAHLLIEEPGPEAEDASVPADSPALPFVVSAGDRATLRAQLARVRTALAEDSGTAGRPLAAAALTLATGRASLPHRASVVAADRAGLLAGLDAARRAESAEHVAFGEVRGDCAVAFVFPGQGSQWAGMGRRLLRESRVFADSVAASTEAFAPYVDFSIPDLLSGADDSERARGLEAIQVSLFVTMVGLADLWRAAGVVPDLVMGHSQGEVAAACAAGALDLPDAARVVAVRARLLSRLSGSGAMAVVGLDGPVAREELAKAPANERGVAVAAVNGPGSTVVSGPVDAVRALVARLTAAGVRTATVAVDYASHSPMVEPVEAELTAALAGISPREARIPFFSTTRAARLSGAELDAAYWYENLRGEVHFARSVAALAGSRRTAFVEISPHEVLTSPITATLDGLADGAETVVLGSLRRDHGSHRDFLSSVALAWTRGVPVGWTADTFGGPVAEPADLPPTPFAHRRFWISPGVPAVPVPTTPAPAPAVEAAPVEDVPAPAAPRPDRAVLTAVSQVLHLSPADADERRHHSFTELGLDSLTTVDLRRRLRDALGLTVPVQVFGTHNTPLALTQWVEQALGTASGGPGAKAAPAATNPPHHDRPADHPVTPAPAAVTAHSEEYGDE</sequence>
<keyword evidence="4" id="KW-0045">Antibiotic biosynthesis</keyword>
<dbReference type="SUPFAM" id="SSF52151">
    <property type="entry name" value="FabD/lysophospholipase-like"/>
    <property type="match status" value="2"/>
</dbReference>
<feature type="domain" description="Carrier" evidence="8">
    <location>
        <begin position="1933"/>
        <end position="2009"/>
    </location>
</feature>
<feature type="domain" description="Ketosynthase family 3 (KS3)" evidence="9">
    <location>
        <begin position="1024"/>
        <end position="1440"/>
    </location>
</feature>
<dbReference type="EMBL" id="JBHSKP010000005">
    <property type="protein sequence ID" value="MFC5152263.1"/>
    <property type="molecule type" value="Genomic_DNA"/>
</dbReference>
<evidence type="ECO:0000313" key="10">
    <source>
        <dbReference type="EMBL" id="MFC5152263.1"/>
    </source>
</evidence>
<evidence type="ECO:0000256" key="3">
    <source>
        <dbReference type="ARBA" id="ARBA00022679"/>
    </source>
</evidence>
<dbReference type="InterPro" id="IPR018201">
    <property type="entry name" value="Ketoacyl_synth_AS"/>
</dbReference>
<reference evidence="11" key="1">
    <citation type="journal article" date="2019" name="Int. J. Syst. Evol. Microbiol.">
        <title>The Global Catalogue of Microorganisms (GCM) 10K type strain sequencing project: providing services to taxonomists for standard genome sequencing and annotation.</title>
        <authorList>
            <consortium name="The Broad Institute Genomics Platform"/>
            <consortium name="The Broad Institute Genome Sequencing Center for Infectious Disease"/>
            <person name="Wu L."/>
            <person name="Ma J."/>
        </authorList>
    </citation>
    <scope>NUCLEOTIDE SEQUENCE [LARGE SCALE GENOMIC DNA]</scope>
    <source>
        <strain evidence="11">PCU 266</strain>
    </source>
</reference>
<dbReference type="InterPro" id="IPR006162">
    <property type="entry name" value="Ppantetheine_attach_site"/>
</dbReference>
<dbReference type="Proteomes" id="UP001596160">
    <property type="component" value="Unassembled WGS sequence"/>
</dbReference>
<evidence type="ECO:0000256" key="1">
    <source>
        <dbReference type="ARBA" id="ARBA00022450"/>
    </source>
</evidence>
<dbReference type="Gene3D" id="1.10.1200.10">
    <property type="entry name" value="ACP-like"/>
    <property type="match status" value="2"/>
</dbReference>
<feature type="region of interest" description="Disordered" evidence="7">
    <location>
        <begin position="2011"/>
        <end position="2055"/>
    </location>
</feature>
<feature type="compositionally biased region" description="Low complexity" evidence="7">
    <location>
        <begin position="2036"/>
        <end position="2047"/>
    </location>
</feature>
<feature type="domain" description="Ketosynthase family 3 (KS3)" evidence="9">
    <location>
        <begin position="7"/>
        <end position="432"/>
    </location>
</feature>
<dbReference type="Pfam" id="PF16197">
    <property type="entry name" value="KAsynt_C_assoc"/>
    <property type="match status" value="2"/>
</dbReference>
<dbReference type="InterPro" id="IPR036736">
    <property type="entry name" value="ACP-like_sf"/>
</dbReference>
<protein>
    <submittedName>
        <fullName evidence="10">Type I polyketide synthase</fullName>
    </submittedName>
</protein>
<proteinExistence type="predicted"/>
<dbReference type="InterPro" id="IPR032821">
    <property type="entry name" value="PKS_assoc"/>
</dbReference>
<dbReference type="Pfam" id="PF00109">
    <property type="entry name" value="ketoacyl-synt"/>
    <property type="match status" value="2"/>
</dbReference>
<dbReference type="RefSeq" id="WP_344477448.1">
    <property type="nucleotide sequence ID" value="NZ_BAAASB010000008.1"/>
</dbReference>
<dbReference type="PROSITE" id="PS00606">
    <property type="entry name" value="KS3_1"/>
    <property type="match status" value="1"/>
</dbReference>
<dbReference type="InterPro" id="IPR009081">
    <property type="entry name" value="PP-bd_ACP"/>
</dbReference>
<evidence type="ECO:0000256" key="7">
    <source>
        <dbReference type="SAM" id="MobiDB-lite"/>
    </source>
</evidence>
<dbReference type="PROSITE" id="PS50075">
    <property type="entry name" value="CARRIER"/>
    <property type="match status" value="2"/>
</dbReference>
<comment type="caution">
    <text evidence="10">The sequence shown here is derived from an EMBL/GenBank/DDBJ whole genome shotgun (WGS) entry which is preliminary data.</text>
</comment>
<dbReference type="SUPFAM" id="SSF47336">
    <property type="entry name" value="ACP-like"/>
    <property type="match status" value="2"/>
</dbReference>
<keyword evidence="3" id="KW-0808">Transferase</keyword>
<dbReference type="InterPro" id="IPR020841">
    <property type="entry name" value="PKS_Beta-ketoAc_synthase_dom"/>
</dbReference>
<dbReference type="SUPFAM" id="SSF55048">
    <property type="entry name" value="Probable ACP-binding domain of malonyl-CoA ACP transacylase"/>
    <property type="match status" value="2"/>
</dbReference>
<dbReference type="Pfam" id="PF00698">
    <property type="entry name" value="Acyl_transf_1"/>
    <property type="match status" value="2"/>
</dbReference>